<keyword evidence="1" id="KW-1133">Transmembrane helix</keyword>
<comment type="caution">
    <text evidence="3">The sequence shown here is derived from an EMBL/GenBank/DDBJ whole genome shotgun (WGS) entry which is preliminary data.</text>
</comment>
<evidence type="ECO:0000256" key="1">
    <source>
        <dbReference type="SAM" id="Phobius"/>
    </source>
</evidence>
<keyword evidence="1" id="KW-0812">Transmembrane</keyword>
<dbReference type="EMBL" id="DRZI01000335">
    <property type="protein sequence ID" value="HHP82557.1"/>
    <property type="molecule type" value="Genomic_DNA"/>
</dbReference>
<sequence length="174" mass="19962">MQFLIFYLLRGVCLRSRTHNIFSFAISLLILRTWLYTAFLIAIFSSIFLSLSINWFIDHVAGHKGYRRAPYTHSFTTSILISILIAFLYIYILEALGFALPIPLLYIASIAIATSHMFLDIMTKDGIYPMWPFSKARISILGARYDNPALNAFFVIVSLTIIIFIIFDAIKTYL</sequence>
<keyword evidence="1" id="KW-0472">Membrane</keyword>
<evidence type="ECO:0000313" key="3">
    <source>
        <dbReference type="EMBL" id="HHR97103.1"/>
    </source>
</evidence>
<feature type="transmembrane region" description="Helical" evidence="1">
    <location>
        <begin position="149"/>
        <end position="170"/>
    </location>
</feature>
<dbReference type="EMBL" id="DRUB01000195">
    <property type="protein sequence ID" value="HHR97103.1"/>
    <property type="molecule type" value="Genomic_DNA"/>
</dbReference>
<name>A0A7C5UUL7_9CREN</name>
<protein>
    <submittedName>
        <fullName evidence="3">DUF1286 domain-containing protein</fullName>
    </submittedName>
</protein>
<feature type="transmembrane region" description="Helical" evidence="1">
    <location>
        <begin position="69"/>
        <end position="92"/>
    </location>
</feature>
<proteinExistence type="predicted"/>
<gene>
    <name evidence="3" type="ORF">ENL47_10010</name>
    <name evidence="2" type="ORF">ENM84_07850</name>
</gene>
<dbReference type="Pfam" id="PF04307">
    <property type="entry name" value="YdjM"/>
    <property type="match status" value="1"/>
</dbReference>
<feature type="transmembrane region" description="Helical" evidence="1">
    <location>
        <begin position="34"/>
        <end position="57"/>
    </location>
</feature>
<organism evidence="3">
    <name type="scientific">Ignisphaera aggregans</name>
    <dbReference type="NCBI Taxonomy" id="334771"/>
    <lineage>
        <taxon>Archaea</taxon>
        <taxon>Thermoproteota</taxon>
        <taxon>Thermoprotei</taxon>
        <taxon>Desulfurococcales</taxon>
        <taxon>Desulfurococcaceae</taxon>
        <taxon>Ignisphaera</taxon>
    </lineage>
</organism>
<evidence type="ECO:0000313" key="2">
    <source>
        <dbReference type="EMBL" id="HHP82557.1"/>
    </source>
</evidence>
<dbReference type="InterPro" id="IPR007404">
    <property type="entry name" value="YdjM-like"/>
</dbReference>
<accession>A0A7C5UUL7</accession>
<feature type="transmembrane region" description="Helical" evidence="1">
    <location>
        <begin position="98"/>
        <end position="119"/>
    </location>
</feature>
<reference evidence="3" key="1">
    <citation type="journal article" date="2020" name="mSystems">
        <title>Genome- and Community-Level Interaction Insights into Carbon Utilization and Element Cycling Functions of Hydrothermarchaeota in Hydrothermal Sediment.</title>
        <authorList>
            <person name="Zhou Z."/>
            <person name="Liu Y."/>
            <person name="Xu W."/>
            <person name="Pan J."/>
            <person name="Luo Z.H."/>
            <person name="Li M."/>
        </authorList>
    </citation>
    <scope>NUCLEOTIDE SEQUENCE [LARGE SCALE GENOMIC DNA]</scope>
    <source>
        <strain evidence="3">SpSt-1</strain>
        <strain evidence="2">SpSt-1121</strain>
    </source>
</reference>
<dbReference type="AlphaFoldDB" id="A0A7C5UUL7"/>